<dbReference type="PANTHER" id="PTHR10668:SF105">
    <property type="entry name" value="DEHYDROGENASE-RELATED"/>
    <property type="match status" value="1"/>
</dbReference>
<comment type="caution">
    <text evidence="5">The sequence shown here is derived from an EMBL/GenBank/DDBJ whole genome shotgun (WGS) entry which is preliminary data.</text>
</comment>
<evidence type="ECO:0000256" key="3">
    <source>
        <dbReference type="ARBA" id="ARBA00040298"/>
    </source>
</evidence>
<organism evidence="5 6">
    <name type="scientific">Cohnella pontilimi</name>
    <dbReference type="NCBI Taxonomy" id="2564100"/>
    <lineage>
        <taxon>Bacteria</taxon>
        <taxon>Bacillati</taxon>
        <taxon>Bacillota</taxon>
        <taxon>Bacilli</taxon>
        <taxon>Bacillales</taxon>
        <taxon>Paenibacillaceae</taxon>
        <taxon>Cohnella</taxon>
    </lineage>
</organism>
<dbReference type="Proteomes" id="UP000309673">
    <property type="component" value="Unassembled WGS sequence"/>
</dbReference>
<dbReference type="EMBL" id="SUPK01000010">
    <property type="protein sequence ID" value="TJY39652.1"/>
    <property type="molecule type" value="Genomic_DNA"/>
</dbReference>
<comment type="function">
    <text evidence="1">Probable oxidoreductase that may play a role as regulator of mitochondrial function.</text>
</comment>
<evidence type="ECO:0000256" key="1">
    <source>
        <dbReference type="ARBA" id="ARBA00037217"/>
    </source>
</evidence>
<evidence type="ECO:0000256" key="2">
    <source>
        <dbReference type="ARBA" id="ARBA00038825"/>
    </source>
</evidence>
<proteinExistence type="predicted"/>
<dbReference type="GO" id="GO:0016491">
    <property type="term" value="F:oxidoreductase activity"/>
    <property type="evidence" value="ECO:0007669"/>
    <property type="project" value="InterPro"/>
</dbReference>
<feature type="domain" description="Amine oxidase" evidence="4">
    <location>
        <begin position="16"/>
        <end position="508"/>
    </location>
</feature>
<dbReference type="Gene3D" id="3.50.50.60">
    <property type="entry name" value="FAD/NAD(P)-binding domain"/>
    <property type="match status" value="2"/>
</dbReference>
<protein>
    <recommendedName>
        <fullName evidence="3">Pyridine nucleotide-disulfide oxidoreductase domain-containing protein 2</fullName>
    </recommendedName>
</protein>
<evidence type="ECO:0000313" key="5">
    <source>
        <dbReference type="EMBL" id="TJY39652.1"/>
    </source>
</evidence>
<comment type="subunit">
    <text evidence="2">Interacts with COX5B; this interaction may contribute to localize PYROXD2 to the inner face of the inner mitochondrial membrane.</text>
</comment>
<evidence type="ECO:0000313" key="6">
    <source>
        <dbReference type="Proteomes" id="UP000309673"/>
    </source>
</evidence>
<accession>A0A4U0F9A0</accession>
<dbReference type="Pfam" id="PF01593">
    <property type="entry name" value="Amino_oxidase"/>
    <property type="match status" value="1"/>
</dbReference>
<dbReference type="InterPro" id="IPR002937">
    <property type="entry name" value="Amino_oxidase"/>
</dbReference>
<dbReference type="SUPFAM" id="SSF51905">
    <property type="entry name" value="FAD/NAD(P)-binding domain"/>
    <property type="match status" value="1"/>
</dbReference>
<evidence type="ECO:0000259" key="4">
    <source>
        <dbReference type="Pfam" id="PF01593"/>
    </source>
</evidence>
<reference evidence="5 6" key="1">
    <citation type="submission" date="2019-04" db="EMBL/GenBank/DDBJ databases">
        <title>Cohnella sp. nov., isolated from soil.</title>
        <authorList>
            <person name="Kim W."/>
        </authorList>
    </citation>
    <scope>NUCLEOTIDE SEQUENCE [LARGE SCALE GENOMIC DNA]</scope>
    <source>
        <strain evidence="5 6">CAU 1483</strain>
    </source>
</reference>
<gene>
    <name evidence="5" type="ORF">E5161_18560</name>
</gene>
<dbReference type="AlphaFoldDB" id="A0A4U0F9A0"/>
<name>A0A4U0F9A0_9BACL</name>
<dbReference type="InterPro" id="IPR036188">
    <property type="entry name" value="FAD/NAD-bd_sf"/>
</dbReference>
<dbReference type="PANTHER" id="PTHR10668">
    <property type="entry name" value="PHYTOENE DEHYDROGENASE"/>
    <property type="match status" value="1"/>
</dbReference>
<dbReference type="OrthoDB" id="9814556at2"/>
<sequence length="525" mass="58090">MGVDFDAIIIGSGHNGLACALILAKAGWKVAVLEKADIPGGASKSAEITQKGFIHDLYATNIGSFLGGPFYREFGQDMHRHGFSTVFADKPFANVFPDGTGVGVYKDEEKTNTAFKNISESDYHAWQQLKQDFDATVPQMVPLMEMELPSWQAGKQLIKMYRTLKFKRTMELGSLILQSPREFVESRFESEKIRALFVPWAFHLDFGPDVSNGAVFPYIEVISNHRNGMGFTKGGISHLIGSLIAAIKEHNGQILLGKSVDQILIKNNKAVGVRLSDGQELYAKRVVIGNITPTQLITRLLKKEQLPSQYVQKAENYRYGPGTMMIHLALDDKLQWKAGEEFSSFAYVHIGPYINDIAKTYVEATNGLLPESPMLVVGQQSVIDTSRAPEGKQTLWVQVRALPAKSKGDAANQIQPATWDSMKGQYADRVIDKLAQYAPNVKGIILDRKVLSPMDLQNDNPNLVGGDSVGGSHHLFQYYIFRPIPGYSRYNTPIDRLYLCGAATWPGGGLNGTSGYLLAKKLLRK</sequence>
<keyword evidence="6" id="KW-1185">Reference proteome</keyword>